<sequence>MVDRVYVFDLDDTLYLERDYVRSGFMHIGDVSRSHFGVDGVGEHAWSLFEHGTRGNTFDLVAAHFSLPPEATRVFIEEYRNHDPAIALQPDALYYLRNLPDDAVGTGVVTDGFAEGQRRKLRALNLDDVLDNIVVTGEHGPGWTKPSENAFRLIESKFAGREIEFVYFGDNPTKDFNAPHQLGWRTVRVRRPLGLHFAVDDTVVVDETISTFPMKDAVGDQARRVKGRLPQ</sequence>
<evidence type="ECO:0000256" key="3">
    <source>
        <dbReference type="ARBA" id="ARBA00022842"/>
    </source>
</evidence>
<dbReference type="PANTHER" id="PTHR46470:SF2">
    <property type="entry name" value="GLYCERALDEHYDE 3-PHOSPHATE PHOSPHATASE"/>
    <property type="match status" value="1"/>
</dbReference>
<keyword evidence="3" id="KW-0460">Magnesium</keyword>
<evidence type="ECO:0000256" key="2">
    <source>
        <dbReference type="ARBA" id="ARBA00022801"/>
    </source>
</evidence>
<dbReference type="SFLD" id="SFLDS00003">
    <property type="entry name" value="Haloacid_Dehalogenase"/>
    <property type="match status" value="1"/>
</dbReference>
<gene>
    <name evidence="4" type="ORF">GCM10007269_18120</name>
</gene>
<accession>A0ABQ1RMG8</accession>
<name>A0ABQ1RMG8_9MICO</name>
<comment type="caution">
    <text evidence="4">The sequence shown here is derived from an EMBL/GenBank/DDBJ whole genome shotgun (WGS) entry which is preliminary data.</text>
</comment>
<dbReference type="SFLD" id="SFLDG01129">
    <property type="entry name" value="C1.5:_HAD__Beta-PGM__Phosphata"/>
    <property type="match status" value="1"/>
</dbReference>
<dbReference type="InterPro" id="IPR041492">
    <property type="entry name" value="HAD_2"/>
</dbReference>
<dbReference type="InterPro" id="IPR023214">
    <property type="entry name" value="HAD_sf"/>
</dbReference>
<dbReference type="InterPro" id="IPR051400">
    <property type="entry name" value="HAD-like_hydrolase"/>
</dbReference>
<organism evidence="4 5">
    <name type="scientific">Microbacterium murale</name>
    <dbReference type="NCBI Taxonomy" id="1081040"/>
    <lineage>
        <taxon>Bacteria</taxon>
        <taxon>Bacillati</taxon>
        <taxon>Actinomycetota</taxon>
        <taxon>Actinomycetes</taxon>
        <taxon>Micrococcales</taxon>
        <taxon>Microbacteriaceae</taxon>
        <taxon>Microbacterium</taxon>
    </lineage>
</organism>
<protein>
    <submittedName>
        <fullName evidence="4">Haloacid dehalogenase</fullName>
    </submittedName>
</protein>
<evidence type="ECO:0000313" key="4">
    <source>
        <dbReference type="EMBL" id="GGD75450.1"/>
    </source>
</evidence>
<keyword evidence="1" id="KW-0479">Metal-binding</keyword>
<keyword evidence="2" id="KW-0378">Hydrolase</keyword>
<dbReference type="Gene3D" id="3.40.50.1000">
    <property type="entry name" value="HAD superfamily/HAD-like"/>
    <property type="match status" value="1"/>
</dbReference>
<keyword evidence="5" id="KW-1185">Reference proteome</keyword>
<evidence type="ECO:0000256" key="1">
    <source>
        <dbReference type="ARBA" id="ARBA00022723"/>
    </source>
</evidence>
<dbReference type="InterPro" id="IPR036412">
    <property type="entry name" value="HAD-like_sf"/>
</dbReference>
<dbReference type="Gene3D" id="1.10.150.520">
    <property type="match status" value="1"/>
</dbReference>
<dbReference type="Pfam" id="PF13419">
    <property type="entry name" value="HAD_2"/>
    <property type="match status" value="1"/>
</dbReference>
<dbReference type="EMBL" id="BMCM01000002">
    <property type="protein sequence ID" value="GGD75450.1"/>
    <property type="molecule type" value="Genomic_DNA"/>
</dbReference>
<dbReference type="PANTHER" id="PTHR46470">
    <property type="entry name" value="N-ACYLNEURAMINATE-9-PHOSPHATASE"/>
    <property type="match status" value="1"/>
</dbReference>
<dbReference type="SUPFAM" id="SSF56784">
    <property type="entry name" value="HAD-like"/>
    <property type="match status" value="1"/>
</dbReference>
<reference evidence="5" key="1">
    <citation type="journal article" date="2019" name="Int. J. Syst. Evol. Microbiol.">
        <title>The Global Catalogue of Microorganisms (GCM) 10K type strain sequencing project: providing services to taxonomists for standard genome sequencing and annotation.</title>
        <authorList>
            <consortium name="The Broad Institute Genomics Platform"/>
            <consortium name="The Broad Institute Genome Sequencing Center for Infectious Disease"/>
            <person name="Wu L."/>
            <person name="Ma J."/>
        </authorList>
    </citation>
    <scope>NUCLEOTIDE SEQUENCE [LARGE SCALE GENOMIC DNA]</scope>
    <source>
        <strain evidence="5">CCM 7640</strain>
    </source>
</reference>
<dbReference type="Proteomes" id="UP000629365">
    <property type="component" value="Unassembled WGS sequence"/>
</dbReference>
<dbReference type="RefSeq" id="WP_229702932.1">
    <property type="nucleotide sequence ID" value="NZ_BMCM01000002.1"/>
</dbReference>
<proteinExistence type="predicted"/>
<evidence type="ECO:0000313" key="5">
    <source>
        <dbReference type="Proteomes" id="UP000629365"/>
    </source>
</evidence>